<proteinExistence type="predicted"/>
<evidence type="ECO:0000256" key="1">
    <source>
        <dbReference type="SAM" id="MobiDB-lite"/>
    </source>
</evidence>
<name>A0AAD2HXJ8_9AGAR</name>
<feature type="region of interest" description="Disordered" evidence="1">
    <location>
        <begin position="161"/>
        <end position="188"/>
    </location>
</feature>
<dbReference type="EMBL" id="CAVNYO010000455">
    <property type="protein sequence ID" value="CAK5282468.1"/>
    <property type="molecule type" value="Genomic_DNA"/>
</dbReference>
<evidence type="ECO:0000313" key="2">
    <source>
        <dbReference type="EMBL" id="CAK5282468.1"/>
    </source>
</evidence>
<accession>A0AAD2HXJ8</accession>
<feature type="region of interest" description="Disordered" evidence="1">
    <location>
        <begin position="1"/>
        <end position="59"/>
    </location>
</feature>
<organism evidence="2 3">
    <name type="scientific">Mycena citricolor</name>
    <dbReference type="NCBI Taxonomy" id="2018698"/>
    <lineage>
        <taxon>Eukaryota</taxon>
        <taxon>Fungi</taxon>
        <taxon>Dikarya</taxon>
        <taxon>Basidiomycota</taxon>
        <taxon>Agaricomycotina</taxon>
        <taxon>Agaricomycetes</taxon>
        <taxon>Agaricomycetidae</taxon>
        <taxon>Agaricales</taxon>
        <taxon>Marasmiineae</taxon>
        <taxon>Mycenaceae</taxon>
        <taxon>Mycena</taxon>
    </lineage>
</organism>
<keyword evidence="3" id="KW-1185">Reference proteome</keyword>
<dbReference type="AlphaFoldDB" id="A0AAD2HXJ8"/>
<sequence length="255" mass="27472">MHRCPTQRCRGSGAAFEGEDGAVASGMSKKRTQVIPDERTRLMNNQSDSDAIPGPSGDCVAAQSALNERLERIVRAKESKMVNIASRAPFDICEVSESDEGATPVPEVLEAPTAPDTDGHVHQVDPVVSLTAFSRPGPPPASHINRRPPILTMTPAHSQTSILSPHYSAPRTATTEDSRSLSRGSSRSSSRKRYVTAFYRFPVPPASDAALQNRGFPENVSRVSLDSLADEHFNHTPRPAAAAEAQSHSGITLEW</sequence>
<dbReference type="Proteomes" id="UP001295794">
    <property type="component" value="Unassembled WGS sequence"/>
</dbReference>
<gene>
    <name evidence="2" type="ORF">MYCIT1_LOCUS34234</name>
</gene>
<protein>
    <submittedName>
        <fullName evidence="2">Uncharacterized protein</fullName>
    </submittedName>
</protein>
<evidence type="ECO:0000313" key="3">
    <source>
        <dbReference type="Proteomes" id="UP001295794"/>
    </source>
</evidence>
<reference evidence="2" key="1">
    <citation type="submission" date="2023-11" db="EMBL/GenBank/DDBJ databases">
        <authorList>
            <person name="De Vega J J."/>
            <person name="De Vega J J."/>
        </authorList>
    </citation>
    <scope>NUCLEOTIDE SEQUENCE</scope>
</reference>
<comment type="caution">
    <text evidence="2">The sequence shown here is derived from an EMBL/GenBank/DDBJ whole genome shotgun (WGS) entry which is preliminary data.</text>
</comment>